<organism evidence="1 2">
    <name type="scientific">Halobium palmae</name>
    <dbReference type="NCBI Taxonomy" id="1776492"/>
    <lineage>
        <taxon>Archaea</taxon>
        <taxon>Methanobacteriati</taxon>
        <taxon>Methanobacteriota</taxon>
        <taxon>Stenosarchaea group</taxon>
        <taxon>Halobacteria</taxon>
        <taxon>Halobacteriales</taxon>
        <taxon>Haloferacaceae</taxon>
        <taxon>Halobium</taxon>
    </lineage>
</organism>
<dbReference type="GO" id="GO:0003677">
    <property type="term" value="F:DNA binding"/>
    <property type="evidence" value="ECO:0007669"/>
    <property type="project" value="UniProtKB-KW"/>
</dbReference>
<feature type="non-terminal residue" evidence="1">
    <location>
        <position position="1"/>
    </location>
</feature>
<proteinExistence type="predicted"/>
<feature type="non-terminal residue" evidence="1">
    <location>
        <position position="168"/>
    </location>
</feature>
<accession>A0ABD5S665</accession>
<dbReference type="EMBL" id="JBHSWU010001591">
    <property type="protein sequence ID" value="MFC6727009.1"/>
    <property type="molecule type" value="Genomic_DNA"/>
</dbReference>
<gene>
    <name evidence="1" type="ORF">ACFQE1_22035</name>
</gene>
<sequence length="168" mass="18993">DEVREDLGHLPAVSYWEGAPDAYLDLAEEGGFDADRVAEIRGAVALEAYYQSYEDKRELITDLLWADPDAEDGADGGLASHVSEQFRVKLDDEVETAEANLDLRGEDDVRFAVIDTDAFTHRYDFPPTTLLLDELHRRNREDERFVTVGLGMDELFLRSTEPLDVRSV</sequence>
<evidence type="ECO:0000313" key="1">
    <source>
        <dbReference type="EMBL" id="MFC6727009.1"/>
    </source>
</evidence>
<keyword evidence="1" id="KW-0238">DNA-binding</keyword>
<comment type="caution">
    <text evidence="1">The sequence shown here is derived from an EMBL/GenBank/DDBJ whole genome shotgun (WGS) entry which is preliminary data.</text>
</comment>
<dbReference type="AlphaFoldDB" id="A0ABD5S665"/>
<reference evidence="1 2" key="1">
    <citation type="journal article" date="2019" name="Int. J. Syst. Evol. Microbiol.">
        <title>The Global Catalogue of Microorganisms (GCM) 10K type strain sequencing project: providing services to taxonomists for standard genome sequencing and annotation.</title>
        <authorList>
            <consortium name="The Broad Institute Genomics Platform"/>
            <consortium name="The Broad Institute Genome Sequencing Center for Infectious Disease"/>
            <person name="Wu L."/>
            <person name="Ma J."/>
        </authorList>
    </citation>
    <scope>NUCLEOTIDE SEQUENCE [LARGE SCALE GENOMIC DNA]</scope>
    <source>
        <strain evidence="1 2">NBRC 111368</strain>
    </source>
</reference>
<dbReference type="Proteomes" id="UP001596328">
    <property type="component" value="Unassembled WGS sequence"/>
</dbReference>
<evidence type="ECO:0000313" key="2">
    <source>
        <dbReference type="Proteomes" id="UP001596328"/>
    </source>
</evidence>
<name>A0ABD5S665_9EURY</name>
<keyword evidence="2" id="KW-1185">Reference proteome</keyword>
<protein>
    <submittedName>
        <fullName evidence="1">DNA-binding protein</fullName>
    </submittedName>
</protein>